<dbReference type="PANTHER" id="PTHR13353:SF5">
    <property type="entry name" value="TRANSMEMBRANE PROTEIN 19"/>
    <property type="match status" value="1"/>
</dbReference>
<feature type="transmembrane region" description="Helical" evidence="6">
    <location>
        <begin position="87"/>
        <end position="105"/>
    </location>
</feature>
<feature type="transmembrane region" description="Helical" evidence="6">
    <location>
        <begin position="111"/>
        <end position="127"/>
    </location>
</feature>
<keyword evidence="8" id="KW-1185">Reference proteome</keyword>
<dbReference type="EMBL" id="RRCH01000040">
    <property type="protein sequence ID" value="RRJ28167.1"/>
    <property type="molecule type" value="Genomic_DNA"/>
</dbReference>
<evidence type="ECO:0000256" key="6">
    <source>
        <dbReference type="SAM" id="Phobius"/>
    </source>
</evidence>
<feature type="transmembrane region" description="Helical" evidence="6">
    <location>
        <begin position="198"/>
        <end position="215"/>
    </location>
</feature>
<gene>
    <name evidence="7" type="ORF">EIK79_16375</name>
</gene>
<dbReference type="PANTHER" id="PTHR13353">
    <property type="entry name" value="TRANSMEMBRANE PROTEIN 19"/>
    <property type="match status" value="1"/>
</dbReference>
<organism evidence="7 8">
    <name type="scientific">Halocatena pleomorpha</name>
    <dbReference type="NCBI Taxonomy" id="1785090"/>
    <lineage>
        <taxon>Archaea</taxon>
        <taxon>Methanobacteriati</taxon>
        <taxon>Methanobacteriota</taxon>
        <taxon>Stenosarchaea group</taxon>
        <taxon>Halobacteria</taxon>
        <taxon>Halobacteriales</taxon>
        <taxon>Natronomonadaceae</taxon>
        <taxon>Halocatena</taxon>
    </lineage>
</organism>
<name>A0A3P3R3W7_9EURY</name>
<comment type="subcellular location">
    <subcellularLocation>
        <location evidence="1">Membrane</location>
        <topology evidence="1">Multi-pass membrane protein</topology>
    </subcellularLocation>
</comment>
<keyword evidence="4 6" id="KW-1133">Transmembrane helix</keyword>
<evidence type="ECO:0000313" key="7">
    <source>
        <dbReference type="EMBL" id="RRJ28167.1"/>
    </source>
</evidence>
<proteinExistence type="inferred from homology"/>
<feature type="transmembrane region" description="Helical" evidence="6">
    <location>
        <begin position="139"/>
        <end position="159"/>
    </location>
</feature>
<evidence type="ECO:0000313" key="8">
    <source>
        <dbReference type="Proteomes" id="UP000282322"/>
    </source>
</evidence>
<feature type="transmembrane region" description="Helical" evidence="6">
    <location>
        <begin position="406"/>
        <end position="427"/>
    </location>
</feature>
<feature type="transmembrane region" description="Helical" evidence="6">
    <location>
        <begin position="221"/>
        <end position="239"/>
    </location>
</feature>
<evidence type="ECO:0000256" key="1">
    <source>
        <dbReference type="ARBA" id="ARBA00004141"/>
    </source>
</evidence>
<dbReference type="OrthoDB" id="28948at2157"/>
<reference evidence="7 8" key="1">
    <citation type="submission" date="2018-11" db="EMBL/GenBank/DDBJ databases">
        <title>Taxonoimc description of Halomarina strain SPP-AMP-1.</title>
        <authorList>
            <person name="Pal Y."/>
            <person name="Srinivasana K."/>
            <person name="Verma A."/>
            <person name="Kumar P."/>
        </authorList>
    </citation>
    <scope>NUCLEOTIDE SEQUENCE [LARGE SCALE GENOMIC DNA]</scope>
    <source>
        <strain evidence="7 8">SPP-AMP-1</strain>
    </source>
</reference>
<comment type="caution">
    <text evidence="7">The sequence shown here is derived from an EMBL/GenBank/DDBJ whole genome shotgun (WGS) entry which is preliminary data.</text>
</comment>
<feature type="transmembrane region" description="Helical" evidence="6">
    <location>
        <begin position="7"/>
        <end position="27"/>
    </location>
</feature>
<accession>A0A3P3R3W7</accession>
<feature type="transmembrane region" description="Helical" evidence="6">
    <location>
        <begin position="165"/>
        <end position="186"/>
    </location>
</feature>
<dbReference type="AlphaFoldDB" id="A0A3P3R3W7"/>
<evidence type="ECO:0000256" key="5">
    <source>
        <dbReference type="ARBA" id="ARBA00023136"/>
    </source>
</evidence>
<sequence>MASTVRRAVGFAFVGSFALLVPVFVAWGELRTIVGLIPIGSVLDPVQAMTIVVSIPFLAVTALSLITTHGRLFDLFAFPADHEEGRLYGLASFCFVTAGLTVFALQFELSLPAFVASVFLLVYGNLAEKAARQSMTDPFVLTTVFAGAAFCMGIIGQVLTMSILGTSLSLSLVVFLGASGSLLAALLRSMLFDRDDPIVLLSVAFALWLFADLPISLDRIHVVGGLCLSLVFGYLSYALETASVTGMLSGVLLALLTVALGDYGWFAVLISFFVVGGLSTKFRYESKRHRGLAQENEGARGSGNVLANSAVALIAVIGAAAHTTLGIPESVFLFAFTGAIAAAMSDTLSSEIGGLFGPPRLITTMRPVKPGTDGGVTWQGFAAGVGGAAIVATITVVFFDITAPGAGVVVLAGVVGMTVDSLLGATVEGPLLDNMAVNFLATLSAALVAVGTSLGTGVVVL</sequence>
<dbReference type="InterPro" id="IPR002794">
    <property type="entry name" value="DUF92_TMEM19"/>
</dbReference>
<dbReference type="Pfam" id="PF01940">
    <property type="entry name" value="DUF92"/>
    <property type="match status" value="1"/>
</dbReference>
<keyword evidence="5 6" id="KW-0472">Membrane</keyword>
<evidence type="ECO:0000256" key="4">
    <source>
        <dbReference type="ARBA" id="ARBA00022989"/>
    </source>
</evidence>
<dbReference type="Proteomes" id="UP000282322">
    <property type="component" value="Unassembled WGS sequence"/>
</dbReference>
<evidence type="ECO:0000256" key="3">
    <source>
        <dbReference type="ARBA" id="ARBA00022692"/>
    </source>
</evidence>
<feature type="transmembrane region" description="Helical" evidence="6">
    <location>
        <begin position="47"/>
        <end position="66"/>
    </location>
</feature>
<keyword evidence="3 6" id="KW-0812">Transmembrane</keyword>
<dbReference type="GO" id="GO:0016020">
    <property type="term" value="C:membrane"/>
    <property type="evidence" value="ECO:0007669"/>
    <property type="project" value="UniProtKB-SubCell"/>
</dbReference>
<feature type="transmembrane region" description="Helical" evidence="6">
    <location>
        <begin position="376"/>
        <end position="399"/>
    </location>
</feature>
<dbReference type="RefSeq" id="WP_124956631.1">
    <property type="nucleotide sequence ID" value="NZ_RRCH01000040.1"/>
</dbReference>
<protein>
    <submittedName>
        <fullName evidence="7">DUF92 domain-containing protein</fullName>
    </submittedName>
</protein>
<evidence type="ECO:0000256" key="2">
    <source>
        <dbReference type="ARBA" id="ARBA00009012"/>
    </source>
</evidence>
<comment type="similarity">
    <text evidence="2">Belongs to the TMEM19 family.</text>
</comment>
<feature type="transmembrane region" description="Helical" evidence="6">
    <location>
        <begin position="305"/>
        <end position="325"/>
    </location>
</feature>
<feature type="transmembrane region" description="Helical" evidence="6">
    <location>
        <begin position="439"/>
        <end position="460"/>
    </location>
</feature>